<dbReference type="AlphaFoldDB" id="A0A9D4KHK2"/>
<organism evidence="2 3">
    <name type="scientific">Dreissena polymorpha</name>
    <name type="common">Zebra mussel</name>
    <name type="synonym">Mytilus polymorpha</name>
    <dbReference type="NCBI Taxonomy" id="45954"/>
    <lineage>
        <taxon>Eukaryota</taxon>
        <taxon>Metazoa</taxon>
        <taxon>Spiralia</taxon>
        <taxon>Lophotrochozoa</taxon>
        <taxon>Mollusca</taxon>
        <taxon>Bivalvia</taxon>
        <taxon>Autobranchia</taxon>
        <taxon>Heteroconchia</taxon>
        <taxon>Euheterodonta</taxon>
        <taxon>Imparidentia</taxon>
        <taxon>Neoheterodontei</taxon>
        <taxon>Myida</taxon>
        <taxon>Dreissenoidea</taxon>
        <taxon>Dreissenidae</taxon>
        <taxon>Dreissena</taxon>
    </lineage>
</organism>
<dbReference type="InterPro" id="IPR052954">
    <property type="entry name" value="GPCR-Ligand_Int"/>
</dbReference>
<keyword evidence="3" id="KW-1185">Reference proteome</keyword>
<feature type="non-terminal residue" evidence="2">
    <location>
        <position position="1"/>
    </location>
</feature>
<evidence type="ECO:0008006" key="4">
    <source>
        <dbReference type="Google" id="ProtNLM"/>
    </source>
</evidence>
<keyword evidence="1" id="KW-0472">Membrane</keyword>
<dbReference type="Proteomes" id="UP000828390">
    <property type="component" value="Unassembled WGS sequence"/>
</dbReference>
<proteinExistence type="predicted"/>
<evidence type="ECO:0000313" key="3">
    <source>
        <dbReference type="Proteomes" id="UP000828390"/>
    </source>
</evidence>
<dbReference type="EMBL" id="JAIWYP010000004">
    <property type="protein sequence ID" value="KAH3840067.1"/>
    <property type="molecule type" value="Genomic_DNA"/>
</dbReference>
<accession>A0A9D4KHK2</accession>
<reference evidence="2" key="1">
    <citation type="journal article" date="2019" name="bioRxiv">
        <title>The Genome of the Zebra Mussel, Dreissena polymorpha: A Resource for Invasive Species Research.</title>
        <authorList>
            <person name="McCartney M.A."/>
            <person name="Auch B."/>
            <person name="Kono T."/>
            <person name="Mallez S."/>
            <person name="Zhang Y."/>
            <person name="Obille A."/>
            <person name="Becker A."/>
            <person name="Abrahante J.E."/>
            <person name="Garbe J."/>
            <person name="Badalamenti J.P."/>
            <person name="Herman A."/>
            <person name="Mangelson H."/>
            <person name="Liachko I."/>
            <person name="Sullivan S."/>
            <person name="Sone E.D."/>
            <person name="Koren S."/>
            <person name="Silverstein K.A.T."/>
            <person name="Beckman K.B."/>
            <person name="Gohl D.M."/>
        </authorList>
    </citation>
    <scope>NUCLEOTIDE SEQUENCE</scope>
    <source>
        <strain evidence="2">Duluth1</strain>
        <tissue evidence="2">Whole animal</tissue>
    </source>
</reference>
<dbReference type="PANTHER" id="PTHR46641">
    <property type="entry name" value="FMRFAMIDE RECEPTOR-RELATED"/>
    <property type="match status" value="1"/>
</dbReference>
<keyword evidence="1" id="KW-1133">Transmembrane helix</keyword>
<comment type="caution">
    <text evidence="2">The sequence shown here is derived from an EMBL/GenBank/DDBJ whole genome shotgun (WGS) entry which is preliminary data.</text>
</comment>
<name>A0A9D4KHK2_DREPO</name>
<protein>
    <recommendedName>
        <fullName evidence="4">G-protein coupled receptors family 1 profile domain-containing protein</fullName>
    </recommendedName>
</protein>
<reference evidence="2" key="2">
    <citation type="submission" date="2020-11" db="EMBL/GenBank/DDBJ databases">
        <authorList>
            <person name="McCartney M.A."/>
            <person name="Auch B."/>
            <person name="Kono T."/>
            <person name="Mallez S."/>
            <person name="Becker A."/>
            <person name="Gohl D.M."/>
            <person name="Silverstein K.A.T."/>
            <person name="Koren S."/>
            <person name="Bechman K.B."/>
            <person name="Herman A."/>
            <person name="Abrahante J.E."/>
            <person name="Garbe J."/>
        </authorList>
    </citation>
    <scope>NUCLEOTIDE SEQUENCE</scope>
    <source>
        <strain evidence="2">Duluth1</strain>
        <tissue evidence="2">Whole animal</tissue>
    </source>
</reference>
<feature type="transmembrane region" description="Helical" evidence="1">
    <location>
        <begin position="180"/>
        <end position="200"/>
    </location>
</feature>
<dbReference type="SUPFAM" id="SSF81321">
    <property type="entry name" value="Family A G protein-coupled receptor-like"/>
    <property type="match status" value="1"/>
</dbReference>
<gene>
    <name evidence="2" type="ORF">DPMN_113509</name>
</gene>
<evidence type="ECO:0000313" key="2">
    <source>
        <dbReference type="EMBL" id="KAH3840067.1"/>
    </source>
</evidence>
<feature type="transmembrane region" description="Helical" evidence="1">
    <location>
        <begin position="54"/>
        <end position="77"/>
    </location>
</feature>
<dbReference type="PANTHER" id="PTHR46641:SF25">
    <property type="entry name" value="CNMAMIDE RECEPTOR-RELATED"/>
    <property type="match status" value="1"/>
</dbReference>
<dbReference type="Gene3D" id="1.20.1070.10">
    <property type="entry name" value="Rhodopsin 7-helix transmembrane proteins"/>
    <property type="match status" value="1"/>
</dbReference>
<sequence>DSVYVGMVVHGNGIYIMEYIQDINNTETDTKDIYTSYDTEINLQPLPVENFMHYFYIIVFPYFLLFGTVGNCLSIVLMRRYSGSVWSTCGYMPFVCLIDLIKLYVECGNDWLKKLYNDEYNLSEQILDMSNSVCKVYSFVYHLIVQEKEWIMVAVAIETAIASKRPTLIYRMCSRERGNAIMLFISVMLISLNLHFFWTYGLVKPGDDPSINVYLYSNHVKGTVSHE</sequence>
<keyword evidence="1" id="KW-0812">Transmembrane</keyword>
<evidence type="ECO:0000256" key="1">
    <source>
        <dbReference type="SAM" id="Phobius"/>
    </source>
</evidence>